<keyword evidence="2" id="KW-1185">Reference proteome</keyword>
<comment type="caution">
    <text evidence="1">The sequence shown here is derived from an EMBL/GenBank/DDBJ whole genome shotgun (WGS) entry which is preliminary data.</text>
</comment>
<dbReference type="Proteomes" id="UP001165960">
    <property type="component" value="Unassembled WGS sequence"/>
</dbReference>
<evidence type="ECO:0000313" key="1">
    <source>
        <dbReference type="EMBL" id="KAJ9053684.1"/>
    </source>
</evidence>
<organism evidence="1 2">
    <name type="scientific">Entomophthora muscae</name>
    <dbReference type="NCBI Taxonomy" id="34485"/>
    <lineage>
        <taxon>Eukaryota</taxon>
        <taxon>Fungi</taxon>
        <taxon>Fungi incertae sedis</taxon>
        <taxon>Zoopagomycota</taxon>
        <taxon>Entomophthoromycotina</taxon>
        <taxon>Entomophthoromycetes</taxon>
        <taxon>Entomophthorales</taxon>
        <taxon>Entomophthoraceae</taxon>
        <taxon>Entomophthora</taxon>
    </lineage>
</organism>
<accession>A0ACC2RUF4</accession>
<proteinExistence type="predicted"/>
<dbReference type="EMBL" id="QTSX02006497">
    <property type="protein sequence ID" value="KAJ9053684.1"/>
    <property type="molecule type" value="Genomic_DNA"/>
</dbReference>
<protein>
    <submittedName>
        <fullName evidence="1">Uncharacterized protein</fullName>
    </submittedName>
</protein>
<evidence type="ECO:0000313" key="2">
    <source>
        <dbReference type="Proteomes" id="UP001165960"/>
    </source>
</evidence>
<sequence>MQNIFSCTTWGIYIATYYLEVESFLRETISKEKNSIDFTQTYCYNCNMFKTPKGILPTTIFQVGASGSGAASTPAPKFPSKSKYSGAGINYAAPTAMGPVMGPKSCVQALMSIAGTGQTSFSYPVPPI</sequence>
<reference evidence="1" key="1">
    <citation type="submission" date="2022-04" db="EMBL/GenBank/DDBJ databases">
        <title>Genome of the entomopathogenic fungus Entomophthora muscae.</title>
        <authorList>
            <person name="Elya C."/>
            <person name="Lovett B.R."/>
            <person name="Lee E."/>
            <person name="Macias A.M."/>
            <person name="Hajek A.E."/>
            <person name="De Bivort B.L."/>
            <person name="Kasson M.T."/>
            <person name="De Fine Licht H.H."/>
            <person name="Stajich J.E."/>
        </authorList>
    </citation>
    <scope>NUCLEOTIDE SEQUENCE</scope>
    <source>
        <strain evidence="1">Berkeley</strain>
    </source>
</reference>
<gene>
    <name evidence="1" type="ORF">DSO57_1021864</name>
</gene>
<name>A0ACC2RUF4_9FUNG</name>